<organism evidence="2 3">
    <name type="scientific">Jimgerdemannia flammicorona</name>
    <dbReference type="NCBI Taxonomy" id="994334"/>
    <lineage>
        <taxon>Eukaryota</taxon>
        <taxon>Fungi</taxon>
        <taxon>Fungi incertae sedis</taxon>
        <taxon>Mucoromycota</taxon>
        <taxon>Mucoromycotina</taxon>
        <taxon>Endogonomycetes</taxon>
        <taxon>Endogonales</taxon>
        <taxon>Endogonaceae</taxon>
        <taxon>Jimgerdemannia</taxon>
    </lineage>
</organism>
<keyword evidence="3" id="KW-1185">Reference proteome</keyword>
<keyword evidence="1" id="KW-0732">Signal</keyword>
<sequence length="68" mass="7499">MMMRSHSSPFQTVMSLFGIILGCIVSDDICGRGSSVHLFIRNLSRRSASVKILRSAGESSSIFTARYE</sequence>
<evidence type="ECO:0000256" key="1">
    <source>
        <dbReference type="SAM" id="SignalP"/>
    </source>
</evidence>
<proteinExistence type="predicted"/>
<feature type="chain" id="PRO_5019019728" description="Secreted protein" evidence="1">
    <location>
        <begin position="27"/>
        <end position="68"/>
    </location>
</feature>
<dbReference type="PROSITE" id="PS51257">
    <property type="entry name" value="PROKAR_LIPOPROTEIN"/>
    <property type="match status" value="1"/>
</dbReference>
<feature type="signal peptide" evidence="1">
    <location>
        <begin position="1"/>
        <end position="26"/>
    </location>
</feature>
<protein>
    <recommendedName>
        <fullName evidence="4">Secreted protein</fullName>
    </recommendedName>
</protein>
<evidence type="ECO:0000313" key="3">
    <source>
        <dbReference type="Proteomes" id="UP000274822"/>
    </source>
</evidence>
<evidence type="ECO:0000313" key="2">
    <source>
        <dbReference type="EMBL" id="RUS34883.1"/>
    </source>
</evidence>
<dbReference type="EMBL" id="RBNJ01000304">
    <property type="protein sequence ID" value="RUS34883.1"/>
    <property type="molecule type" value="Genomic_DNA"/>
</dbReference>
<name>A0A433QYN2_9FUNG</name>
<evidence type="ECO:0008006" key="4">
    <source>
        <dbReference type="Google" id="ProtNLM"/>
    </source>
</evidence>
<dbReference type="Proteomes" id="UP000274822">
    <property type="component" value="Unassembled WGS sequence"/>
</dbReference>
<dbReference type="AlphaFoldDB" id="A0A433QYN2"/>
<gene>
    <name evidence="2" type="ORF">BC938DRAFT_477982</name>
</gene>
<accession>A0A433QYN2</accession>
<comment type="caution">
    <text evidence="2">The sequence shown here is derived from an EMBL/GenBank/DDBJ whole genome shotgun (WGS) entry which is preliminary data.</text>
</comment>
<reference evidence="2 3" key="1">
    <citation type="journal article" date="2018" name="New Phytol.">
        <title>Phylogenomics of Endogonaceae and evolution of mycorrhizas within Mucoromycota.</title>
        <authorList>
            <person name="Chang Y."/>
            <person name="Desiro A."/>
            <person name="Na H."/>
            <person name="Sandor L."/>
            <person name="Lipzen A."/>
            <person name="Clum A."/>
            <person name="Barry K."/>
            <person name="Grigoriev I.V."/>
            <person name="Martin F.M."/>
            <person name="Stajich J.E."/>
            <person name="Smith M.E."/>
            <person name="Bonito G."/>
            <person name="Spatafora J.W."/>
        </authorList>
    </citation>
    <scope>NUCLEOTIDE SEQUENCE [LARGE SCALE GENOMIC DNA]</scope>
    <source>
        <strain evidence="2 3">AD002</strain>
    </source>
</reference>